<dbReference type="STRING" id="616990.IV54_GL000957"/>
<organism evidence="1 2">
    <name type="scientific">Levilactobacillus paucivorans</name>
    <dbReference type="NCBI Taxonomy" id="616990"/>
    <lineage>
        <taxon>Bacteria</taxon>
        <taxon>Bacillati</taxon>
        <taxon>Bacillota</taxon>
        <taxon>Bacilli</taxon>
        <taxon>Lactobacillales</taxon>
        <taxon>Lactobacillaceae</taxon>
        <taxon>Levilactobacillus</taxon>
    </lineage>
</organism>
<sequence>MTQVKVINPAIAGRYQFTTATGSQYEIVLDGANKTLVRRPRTPEGKLRRDNQPIKILDLVNVQVSQSAQILLEPLGSSDHTLRITSRVAAIDYRPLSE</sequence>
<dbReference type="AlphaFoldDB" id="A0A0R2L8Y9"/>
<comment type="caution">
    <text evidence="1">The sequence shown here is derived from an EMBL/GenBank/DDBJ whole genome shotgun (WGS) entry which is preliminary data.</text>
</comment>
<gene>
    <name evidence="1" type="ORF">IV54_GL000957</name>
</gene>
<proteinExistence type="predicted"/>
<reference evidence="1 2" key="1">
    <citation type="journal article" date="2015" name="Genome Announc.">
        <title>Expanding the biotechnology potential of lactobacilli through comparative genomics of 213 strains and associated genera.</title>
        <authorList>
            <person name="Sun Z."/>
            <person name="Harris H.M."/>
            <person name="McCann A."/>
            <person name="Guo C."/>
            <person name="Argimon S."/>
            <person name="Zhang W."/>
            <person name="Yang X."/>
            <person name="Jeffery I.B."/>
            <person name="Cooney J.C."/>
            <person name="Kagawa T.F."/>
            <person name="Liu W."/>
            <person name="Song Y."/>
            <person name="Salvetti E."/>
            <person name="Wrobel A."/>
            <person name="Rasinkangas P."/>
            <person name="Parkhill J."/>
            <person name="Rea M.C."/>
            <person name="O'Sullivan O."/>
            <person name="Ritari J."/>
            <person name="Douillard F.P."/>
            <person name="Paul Ross R."/>
            <person name="Yang R."/>
            <person name="Briner A.E."/>
            <person name="Felis G.E."/>
            <person name="de Vos W.M."/>
            <person name="Barrangou R."/>
            <person name="Klaenhammer T.R."/>
            <person name="Caufield P.W."/>
            <person name="Cui Y."/>
            <person name="Zhang H."/>
            <person name="O'Toole P.W."/>
        </authorList>
    </citation>
    <scope>NUCLEOTIDE SEQUENCE [LARGE SCALE GENOMIC DNA]</scope>
    <source>
        <strain evidence="1 2">DSM 22467</strain>
    </source>
</reference>
<protein>
    <submittedName>
        <fullName evidence="1">Uncharacterized protein</fullName>
    </submittedName>
</protein>
<evidence type="ECO:0000313" key="1">
    <source>
        <dbReference type="EMBL" id="KRN98226.1"/>
    </source>
</evidence>
<accession>A0A0R2L8Y9</accession>
<dbReference type="EMBL" id="JQCA01000157">
    <property type="protein sequence ID" value="KRN98226.1"/>
    <property type="molecule type" value="Genomic_DNA"/>
</dbReference>
<name>A0A0R2L8Y9_9LACO</name>
<keyword evidence="2" id="KW-1185">Reference proteome</keyword>
<dbReference type="PATRIC" id="fig|616990.3.peg.1030"/>
<evidence type="ECO:0000313" key="2">
    <source>
        <dbReference type="Proteomes" id="UP000051906"/>
    </source>
</evidence>
<dbReference type="Proteomes" id="UP000051906">
    <property type="component" value="Unassembled WGS sequence"/>
</dbReference>